<feature type="transmembrane region" description="Helical" evidence="7">
    <location>
        <begin position="126"/>
        <end position="145"/>
    </location>
</feature>
<accession>A0ABU5R256</accession>
<keyword evidence="9" id="KW-1185">Reference proteome</keyword>
<sequence>MGTLILCVGKGAWFTCYALFFTRSIGLTTAQFGLGVTLAGLVGMIIGGPLGYLADRLGAREVLIWIAAVQGVAVLSFGVIHQFWVIILVTCVTIACERSVPGIRTALIAGLASGPDRIRSIAATNAMAQAGMVAGAVIGAVVLSVDSHAGYLVLILAYGTVNLVFAASLIKLPHVNSLKDRREKRAVLVLRDRPFLTITILNGVLALNWGMLDVGLPLWITTHTQAQPWVIGVVMGGNAAVLAVMMRRIARSGSTVAGAGRLGVWSGLALACACLVYATSYHESGPMVYLVLIAASAIAVVGEMLFIGSGVGLSVGLTPHEAHGEYQGVFSTGQLAATMLAPAVMTTLLVVLGPAGWLVLGAVFLLAGIGLPLAGRWALTSASRRTLVGAGSVTEN</sequence>
<dbReference type="Proteomes" id="UP001304298">
    <property type="component" value="Unassembled WGS sequence"/>
</dbReference>
<gene>
    <name evidence="8" type="ORF">VA596_12135</name>
</gene>
<evidence type="ECO:0000313" key="9">
    <source>
        <dbReference type="Proteomes" id="UP001304298"/>
    </source>
</evidence>
<feature type="transmembrane region" description="Helical" evidence="7">
    <location>
        <begin position="262"/>
        <end position="281"/>
    </location>
</feature>
<evidence type="ECO:0000256" key="5">
    <source>
        <dbReference type="ARBA" id="ARBA00022989"/>
    </source>
</evidence>
<dbReference type="Gene3D" id="1.20.1250.20">
    <property type="entry name" value="MFS general substrate transporter like domains"/>
    <property type="match status" value="1"/>
</dbReference>
<feature type="transmembrane region" description="Helical" evidence="7">
    <location>
        <begin position="329"/>
        <end position="351"/>
    </location>
</feature>
<proteinExistence type="predicted"/>
<keyword evidence="4 7" id="KW-0812">Transmembrane</keyword>
<dbReference type="InterPro" id="IPR036259">
    <property type="entry name" value="MFS_trans_sf"/>
</dbReference>
<evidence type="ECO:0000256" key="4">
    <source>
        <dbReference type="ARBA" id="ARBA00022692"/>
    </source>
</evidence>
<feature type="transmembrane region" description="Helical" evidence="7">
    <location>
        <begin position="287"/>
        <end position="317"/>
    </location>
</feature>
<dbReference type="SUPFAM" id="SSF103473">
    <property type="entry name" value="MFS general substrate transporter"/>
    <property type="match status" value="1"/>
</dbReference>
<dbReference type="InterPro" id="IPR011701">
    <property type="entry name" value="MFS"/>
</dbReference>
<dbReference type="RefSeq" id="WP_323326291.1">
    <property type="nucleotide sequence ID" value="NZ_JAYFSI010000002.1"/>
</dbReference>
<reference evidence="8 9" key="1">
    <citation type="submission" date="2023-12" db="EMBL/GenBank/DDBJ databases">
        <title>Amycolatopsis sp. V23-08.</title>
        <authorList>
            <person name="Somphong A."/>
        </authorList>
    </citation>
    <scope>NUCLEOTIDE SEQUENCE [LARGE SCALE GENOMIC DNA]</scope>
    <source>
        <strain evidence="8 9">V23-08</strain>
    </source>
</reference>
<comment type="caution">
    <text evidence="8">The sequence shown here is derived from an EMBL/GenBank/DDBJ whole genome shotgun (WGS) entry which is preliminary data.</text>
</comment>
<evidence type="ECO:0000256" key="1">
    <source>
        <dbReference type="ARBA" id="ARBA00004651"/>
    </source>
</evidence>
<feature type="transmembrane region" description="Helical" evidence="7">
    <location>
        <begin position="32"/>
        <end position="50"/>
    </location>
</feature>
<keyword evidence="2" id="KW-0813">Transport</keyword>
<name>A0ABU5R256_9PSEU</name>
<evidence type="ECO:0000256" key="7">
    <source>
        <dbReference type="SAM" id="Phobius"/>
    </source>
</evidence>
<evidence type="ECO:0000256" key="3">
    <source>
        <dbReference type="ARBA" id="ARBA00022475"/>
    </source>
</evidence>
<feature type="transmembrane region" description="Helical" evidence="7">
    <location>
        <begin position="357"/>
        <end position="379"/>
    </location>
</feature>
<evidence type="ECO:0000313" key="8">
    <source>
        <dbReference type="EMBL" id="MEA5360287.1"/>
    </source>
</evidence>
<keyword evidence="6 7" id="KW-0472">Membrane</keyword>
<feature type="transmembrane region" description="Helical" evidence="7">
    <location>
        <begin position="226"/>
        <end position="250"/>
    </location>
</feature>
<feature type="transmembrane region" description="Helical" evidence="7">
    <location>
        <begin position="195"/>
        <end position="220"/>
    </location>
</feature>
<dbReference type="EMBL" id="JAYFSI010000002">
    <property type="protein sequence ID" value="MEA5360287.1"/>
    <property type="molecule type" value="Genomic_DNA"/>
</dbReference>
<keyword evidence="3" id="KW-1003">Cell membrane</keyword>
<dbReference type="PANTHER" id="PTHR23517">
    <property type="entry name" value="RESISTANCE PROTEIN MDTM, PUTATIVE-RELATED-RELATED"/>
    <property type="match status" value="1"/>
</dbReference>
<keyword evidence="5 7" id="KW-1133">Transmembrane helix</keyword>
<evidence type="ECO:0000256" key="2">
    <source>
        <dbReference type="ARBA" id="ARBA00022448"/>
    </source>
</evidence>
<dbReference type="InterPro" id="IPR050171">
    <property type="entry name" value="MFS_Transporters"/>
</dbReference>
<protein>
    <submittedName>
        <fullName evidence="8">MFS transporter</fullName>
    </submittedName>
</protein>
<dbReference type="Pfam" id="PF07690">
    <property type="entry name" value="MFS_1"/>
    <property type="match status" value="1"/>
</dbReference>
<evidence type="ECO:0000256" key="6">
    <source>
        <dbReference type="ARBA" id="ARBA00023136"/>
    </source>
</evidence>
<feature type="transmembrane region" description="Helical" evidence="7">
    <location>
        <begin position="62"/>
        <end position="95"/>
    </location>
</feature>
<dbReference type="PANTHER" id="PTHR23517:SF2">
    <property type="entry name" value="MULTIDRUG RESISTANCE PROTEIN MDTH"/>
    <property type="match status" value="1"/>
</dbReference>
<organism evidence="8 9">
    <name type="scientific">Amycolatopsis heterodermiae</name>
    <dbReference type="NCBI Taxonomy" id="3110235"/>
    <lineage>
        <taxon>Bacteria</taxon>
        <taxon>Bacillati</taxon>
        <taxon>Actinomycetota</taxon>
        <taxon>Actinomycetes</taxon>
        <taxon>Pseudonocardiales</taxon>
        <taxon>Pseudonocardiaceae</taxon>
        <taxon>Amycolatopsis</taxon>
    </lineage>
</organism>
<comment type="subcellular location">
    <subcellularLocation>
        <location evidence="1">Cell membrane</location>
        <topology evidence="1">Multi-pass membrane protein</topology>
    </subcellularLocation>
</comment>
<feature type="transmembrane region" description="Helical" evidence="7">
    <location>
        <begin position="151"/>
        <end position="174"/>
    </location>
</feature>